<evidence type="ECO:0000313" key="3">
    <source>
        <dbReference type="WBParaSite" id="nRc.2.0.1.t13981-RA"/>
    </source>
</evidence>
<dbReference type="WBParaSite" id="nRc.2.0.1.t13981-RA">
    <property type="protein sequence ID" value="nRc.2.0.1.t13981-RA"/>
    <property type="gene ID" value="nRc.2.0.1.g13981"/>
</dbReference>
<feature type="region of interest" description="Disordered" evidence="1">
    <location>
        <begin position="20"/>
        <end position="179"/>
    </location>
</feature>
<name>A0A915IIU6_ROMCU</name>
<feature type="compositionally biased region" description="Pro residues" evidence="1">
    <location>
        <begin position="106"/>
        <end position="123"/>
    </location>
</feature>
<reference evidence="3" key="1">
    <citation type="submission" date="2022-11" db="UniProtKB">
        <authorList>
            <consortium name="WormBaseParasite"/>
        </authorList>
    </citation>
    <scope>IDENTIFICATION</scope>
</reference>
<feature type="compositionally biased region" description="Low complexity" evidence="1">
    <location>
        <begin position="157"/>
        <end position="166"/>
    </location>
</feature>
<feature type="compositionally biased region" description="Polar residues" evidence="1">
    <location>
        <begin position="128"/>
        <end position="139"/>
    </location>
</feature>
<proteinExistence type="predicted"/>
<feature type="compositionally biased region" description="Basic and acidic residues" evidence="1">
    <location>
        <begin position="26"/>
        <end position="45"/>
    </location>
</feature>
<sequence>MESETAVDRAVQMCHRTIFKGQAIDVKPKTANEEGAGRFRKRPLEDEREPSGPYSQPFDGPPGGDMYNNYGPDLRQEYMHRGPPPMGSIGPRFGNGPPQPHIDGPPRGPHPHFPAGGPPPHPFGAPSNGPSLGSLQPPHNQFMGVGPPPPVDGLIFGGLPQQQQQQGPPPQPLVEDSQAAKRAEYGIERPFDAVIVVTNKNLK</sequence>
<keyword evidence="2" id="KW-1185">Reference proteome</keyword>
<organism evidence="2 3">
    <name type="scientific">Romanomermis culicivorax</name>
    <name type="common">Nematode worm</name>
    <dbReference type="NCBI Taxonomy" id="13658"/>
    <lineage>
        <taxon>Eukaryota</taxon>
        <taxon>Metazoa</taxon>
        <taxon>Ecdysozoa</taxon>
        <taxon>Nematoda</taxon>
        <taxon>Enoplea</taxon>
        <taxon>Dorylaimia</taxon>
        <taxon>Mermithida</taxon>
        <taxon>Mermithoidea</taxon>
        <taxon>Mermithidae</taxon>
        <taxon>Romanomermis</taxon>
    </lineage>
</organism>
<evidence type="ECO:0000313" key="2">
    <source>
        <dbReference type="Proteomes" id="UP000887565"/>
    </source>
</evidence>
<evidence type="ECO:0000256" key="1">
    <source>
        <dbReference type="SAM" id="MobiDB-lite"/>
    </source>
</evidence>
<dbReference type="Proteomes" id="UP000887565">
    <property type="component" value="Unplaced"/>
</dbReference>
<dbReference type="AlphaFoldDB" id="A0A915IIU6"/>
<protein>
    <submittedName>
        <fullName evidence="3">Uncharacterized protein</fullName>
    </submittedName>
</protein>
<accession>A0A915IIU6</accession>